<dbReference type="KEGG" id="bcoh:BC6307_19775"/>
<dbReference type="PANTHER" id="PTHR42792">
    <property type="entry name" value="FLAGELLIN"/>
    <property type="match status" value="1"/>
</dbReference>
<keyword evidence="3" id="KW-1185">Reference proteome</keyword>
<keyword evidence="2" id="KW-0282">Flagellum</keyword>
<dbReference type="EMBL" id="CP018866">
    <property type="protein sequence ID" value="AST93342.1"/>
    <property type="molecule type" value="Genomic_DNA"/>
</dbReference>
<dbReference type="InterPro" id="IPR013384">
    <property type="entry name" value="Flagell_FlgL"/>
</dbReference>
<dbReference type="Gene3D" id="1.20.1330.10">
    <property type="entry name" value="f41 fragment of flagellin, N-terminal domain"/>
    <property type="match status" value="1"/>
</dbReference>
<organism evidence="2 3">
    <name type="scientific">Sutcliffiella cohnii</name>
    <dbReference type="NCBI Taxonomy" id="33932"/>
    <lineage>
        <taxon>Bacteria</taxon>
        <taxon>Bacillati</taxon>
        <taxon>Bacillota</taxon>
        <taxon>Bacilli</taxon>
        <taxon>Bacillales</taxon>
        <taxon>Bacillaceae</taxon>
        <taxon>Sutcliffiella</taxon>
    </lineage>
</organism>
<dbReference type="RefSeq" id="WP_066419094.1">
    <property type="nucleotide sequence ID" value="NZ_CP018866.1"/>
</dbReference>
<dbReference type="InterPro" id="IPR001029">
    <property type="entry name" value="Flagellin_N"/>
</dbReference>
<dbReference type="Proteomes" id="UP000215224">
    <property type="component" value="Chromosome"/>
</dbReference>
<evidence type="ECO:0000259" key="1">
    <source>
        <dbReference type="Pfam" id="PF00669"/>
    </source>
</evidence>
<dbReference type="GO" id="GO:0009424">
    <property type="term" value="C:bacterial-type flagellum hook"/>
    <property type="evidence" value="ECO:0007669"/>
    <property type="project" value="InterPro"/>
</dbReference>
<dbReference type="STRING" id="1314751.GCA_001591425_03502"/>
<sequence length="292" mass="32565">MRVTQSMLAGNSLRHISQGFNKMGKLQEQLSTGKKITRPSDDPVVAMKGMYYRTNLTEVQQYKRNLSEAYAWMEESEAAIEQGSNVLSRVRELLVQGLNGTLQDEDKNAIASEVGQLKEALVQVANTQFTGRYIFNGTAINEPRVTDGSAPATVKDLNEPFMIEVSKGIKLQANIDANNVFNEELFTIMNQIEQGLTGDDSVDLDAFLGRLDNQIDSMNAERSELGARYNRLEMIDDRLAYQEYVATRVLSDNEDAHLEEVITDLITAESVHRAALGVGARIIQPSLLDFLR</sequence>
<dbReference type="PANTHER" id="PTHR42792:SF1">
    <property type="entry name" value="FLAGELLAR HOOK-ASSOCIATED PROTEIN 3"/>
    <property type="match status" value="1"/>
</dbReference>
<dbReference type="Pfam" id="PF00669">
    <property type="entry name" value="Flagellin_N"/>
    <property type="match status" value="1"/>
</dbReference>
<reference evidence="2 3" key="1">
    <citation type="submission" date="2016-12" db="EMBL/GenBank/DDBJ databases">
        <title>The whole genome sequencing and assembly of Bacillus cohnii DSM 6307T strain.</title>
        <authorList>
            <person name="Lee Y.-J."/>
            <person name="Yi H."/>
            <person name="Bahn Y.-S."/>
            <person name="Kim J.F."/>
            <person name="Lee D.-W."/>
        </authorList>
    </citation>
    <scope>NUCLEOTIDE SEQUENCE [LARGE SCALE GENOMIC DNA]</scope>
    <source>
        <strain evidence="2 3">DSM 6307</strain>
    </source>
</reference>
<accession>A0A223KV26</accession>
<evidence type="ECO:0000313" key="3">
    <source>
        <dbReference type="Proteomes" id="UP000215224"/>
    </source>
</evidence>
<dbReference type="SUPFAM" id="SSF64518">
    <property type="entry name" value="Phase 1 flagellin"/>
    <property type="match status" value="1"/>
</dbReference>
<dbReference type="GO" id="GO:0071973">
    <property type="term" value="P:bacterial-type flagellum-dependent cell motility"/>
    <property type="evidence" value="ECO:0007669"/>
    <property type="project" value="InterPro"/>
</dbReference>
<feature type="domain" description="Flagellin N-terminal" evidence="1">
    <location>
        <begin position="6"/>
        <end position="138"/>
    </location>
</feature>
<keyword evidence="2" id="KW-0969">Cilium</keyword>
<gene>
    <name evidence="2" type="ORF">BC6307_19775</name>
</gene>
<dbReference type="NCBIfam" id="TIGR02550">
    <property type="entry name" value="flagell_flgL"/>
    <property type="match status" value="1"/>
</dbReference>
<evidence type="ECO:0000313" key="2">
    <source>
        <dbReference type="EMBL" id="AST93342.1"/>
    </source>
</evidence>
<name>A0A223KV26_9BACI</name>
<keyword evidence="2" id="KW-0966">Cell projection</keyword>
<protein>
    <submittedName>
        <fullName evidence="2">Flagellar hook-associated protein FlgL</fullName>
    </submittedName>
</protein>
<dbReference type="GO" id="GO:0005198">
    <property type="term" value="F:structural molecule activity"/>
    <property type="evidence" value="ECO:0007669"/>
    <property type="project" value="InterPro"/>
</dbReference>
<dbReference type="InterPro" id="IPR001492">
    <property type="entry name" value="Flagellin"/>
</dbReference>
<dbReference type="AlphaFoldDB" id="A0A223KV26"/>
<proteinExistence type="predicted"/>